<dbReference type="AlphaFoldDB" id="A0A016UM40"/>
<dbReference type="Proteomes" id="UP000024635">
    <property type="component" value="Unassembled WGS sequence"/>
</dbReference>
<organism evidence="1 2">
    <name type="scientific">Ancylostoma ceylanicum</name>
    <dbReference type="NCBI Taxonomy" id="53326"/>
    <lineage>
        <taxon>Eukaryota</taxon>
        <taxon>Metazoa</taxon>
        <taxon>Ecdysozoa</taxon>
        <taxon>Nematoda</taxon>
        <taxon>Chromadorea</taxon>
        <taxon>Rhabditida</taxon>
        <taxon>Rhabditina</taxon>
        <taxon>Rhabditomorpha</taxon>
        <taxon>Strongyloidea</taxon>
        <taxon>Ancylostomatidae</taxon>
        <taxon>Ancylostomatinae</taxon>
        <taxon>Ancylostoma</taxon>
    </lineage>
</organism>
<name>A0A016UM40_9BILA</name>
<accession>A0A016UM40</accession>
<protein>
    <submittedName>
        <fullName evidence="1">Uncharacterized protein</fullName>
    </submittedName>
</protein>
<evidence type="ECO:0000313" key="2">
    <source>
        <dbReference type="Proteomes" id="UP000024635"/>
    </source>
</evidence>
<evidence type="ECO:0000313" key="1">
    <source>
        <dbReference type="EMBL" id="EYC16260.1"/>
    </source>
</evidence>
<dbReference type="EMBL" id="JARK01001370">
    <property type="protein sequence ID" value="EYC16260.1"/>
    <property type="molecule type" value="Genomic_DNA"/>
</dbReference>
<proteinExistence type="predicted"/>
<gene>
    <name evidence="1" type="primary">Acey_s0034.g2889</name>
    <name evidence="1" type="ORF">Y032_0034g2889</name>
</gene>
<keyword evidence="2" id="KW-1185">Reference proteome</keyword>
<sequence length="100" mass="11051">MAVDKERDRGAAVLGRDTGALHAGSGVSARELPAAVSPLLYGRLELTVRFDSPEEMFERLSDTYHPRASGPGRTVYRKQLFPDFSHKGQFIFDVSQSIRG</sequence>
<reference evidence="2" key="1">
    <citation type="journal article" date="2015" name="Nat. Genet.">
        <title>The genome and transcriptome of the zoonotic hookworm Ancylostoma ceylanicum identify infection-specific gene families.</title>
        <authorList>
            <person name="Schwarz E.M."/>
            <person name="Hu Y."/>
            <person name="Antoshechkin I."/>
            <person name="Miller M.M."/>
            <person name="Sternberg P.W."/>
            <person name="Aroian R.V."/>
        </authorList>
    </citation>
    <scope>NUCLEOTIDE SEQUENCE</scope>
    <source>
        <strain evidence="2">HY135</strain>
    </source>
</reference>
<comment type="caution">
    <text evidence="1">The sequence shown here is derived from an EMBL/GenBank/DDBJ whole genome shotgun (WGS) entry which is preliminary data.</text>
</comment>